<evidence type="ECO:0000313" key="1">
    <source>
        <dbReference type="EMBL" id="KAL0085068.1"/>
    </source>
</evidence>
<sequence>MKDFNLKQYLEFMEDDMLIACCTMQRTAAKITKGIIPHIFNKSLNGQGEANQIIELLRPFLLHCWISQIARMKYEWLIYHLLSPSQLYSGQLMMPDYVLFVEPYSSITFELCFVEVKRKGNHYKGNYESDLVKLGKEVQITINKLVLQRVANQEIVGLLIKEDHVATSFKMDLKYNGQYRMMKISEFNFIRKAPDDILLLPTIMEKLNQIKIILFNRISTSTLKKLYEALRNKDDQEDLTSYIRTPCTSPVHTKISQ</sequence>
<dbReference type="EMBL" id="JBCLYO010000011">
    <property type="protein sequence ID" value="KAL0085068.1"/>
    <property type="molecule type" value="Genomic_DNA"/>
</dbReference>
<name>A0ABR3AY04_PHYBL</name>
<dbReference type="Proteomes" id="UP001448207">
    <property type="component" value="Unassembled WGS sequence"/>
</dbReference>
<evidence type="ECO:0008006" key="3">
    <source>
        <dbReference type="Google" id="ProtNLM"/>
    </source>
</evidence>
<reference evidence="1 2" key="1">
    <citation type="submission" date="2024-04" db="EMBL/GenBank/DDBJ databases">
        <title>Symmetric and asymmetric DNA N6-adenine methylation regulates different biological responses in Mucorales.</title>
        <authorList>
            <consortium name="Lawrence Berkeley National Laboratory"/>
            <person name="Lax C."/>
            <person name="Mondo S.J."/>
            <person name="Osorio-Concepcion M."/>
            <person name="Muszewska A."/>
            <person name="Corrochano-Luque M."/>
            <person name="Gutierrez G."/>
            <person name="Riley R."/>
            <person name="Lipzen A."/>
            <person name="Guo J."/>
            <person name="Hundley H."/>
            <person name="Amirebrahimi M."/>
            <person name="Ng V."/>
            <person name="Lorenzo-Gutierrez D."/>
            <person name="Binder U."/>
            <person name="Yang J."/>
            <person name="Song Y."/>
            <person name="Canovas D."/>
            <person name="Navarro E."/>
            <person name="Freitag M."/>
            <person name="Gabaldon T."/>
            <person name="Grigoriev I.V."/>
            <person name="Corrochano L.M."/>
            <person name="Nicolas F.E."/>
            <person name="Garre V."/>
        </authorList>
    </citation>
    <scope>NUCLEOTIDE SEQUENCE [LARGE SCALE GENOMIC DNA]</scope>
    <source>
        <strain evidence="1 2">L51</strain>
    </source>
</reference>
<comment type="caution">
    <text evidence="1">The sequence shown here is derived from an EMBL/GenBank/DDBJ whole genome shotgun (WGS) entry which is preliminary data.</text>
</comment>
<accession>A0ABR3AY04</accession>
<keyword evidence="2" id="KW-1185">Reference proteome</keyword>
<organism evidence="1 2">
    <name type="scientific">Phycomyces blakesleeanus</name>
    <dbReference type="NCBI Taxonomy" id="4837"/>
    <lineage>
        <taxon>Eukaryota</taxon>
        <taxon>Fungi</taxon>
        <taxon>Fungi incertae sedis</taxon>
        <taxon>Mucoromycota</taxon>
        <taxon>Mucoromycotina</taxon>
        <taxon>Mucoromycetes</taxon>
        <taxon>Mucorales</taxon>
        <taxon>Phycomycetaceae</taxon>
        <taxon>Phycomyces</taxon>
    </lineage>
</organism>
<proteinExistence type="predicted"/>
<gene>
    <name evidence="1" type="ORF">J3Q64DRAFT_1814507</name>
</gene>
<evidence type="ECO:0000313" key="2">
    <source>
        <dbReference type="Proteomes" id="UP001448207"/>
    </source>
</evidence>
<protein>
    <recommendedName>
        <fullName evidence="3">NERD domain-containing protein</fullName>
    </recommendedName>
</protein>